<dbReference type="Proteomes" id="UP000035088">
    <property type="component" value="Unassembled WGS sequence"/>
</dbReference>
<proteinExistence type="predicted"/>
<dbReference type="OrthoDB" id="4509678at2"/>
<accession>G7H2D3</accession>
<reference evidence="2 3" key="1">
    <citation type="submission" date="2011-11" db="EMBL/GenBank/DDBJ databases">
        <title>Whole genome shotgun sequence of Gordonia araii NBRC 100433.</title>
        <authorList>
            <person name="Yoshida Y."/>
            <person name="Hosoyama A."/>
            <person name="Tsuchikane K."/>
            <person name="Katsumata H."/>
            <person name="Yamazaki S."/>
            <person name="Fujita N."/>
        </authorList>
    </citation>
    <scope>NUCLEOTIDE SEQUENCE [LARGE SCALE GENOMIC DNA]</scope>
    <source>
        <strain evidence="2 3">NBRC 100433</strain>
    </source>
</reference>
<evidence type="ECO:0000313" key="2">
    <source>
        <dbReference type="EMBL" id="GAB10008.1"/>
    </source>
</evidence>
<dbReference type="EMBL" id="BAEE01000050">
    <property type="protein sequence ID" value="GAB10008.1"/>
    <property type="molecule type" value="Genomic_DNA"/>
</dbReference>
<evidence type="ECO:0000313" key="3">
    <source>
        <dbReference type="Proteomes" id="UP000035088"/>
    </source>
</evidence>
<name>G7H2D3_9ACTN</name>
<comment type="caution">
    <text evidence="2">The sequence shown here is derived from an EMBL/GenBank/DDBJ whole genome shotgun (WGS) entry which is preliminary data.</text>
</comment>
<feature type="region of interest" description="Disordered" evidence="1">
    <location>
        <begin position="225"/>
        <end position="271"/>
    </location>
</feature>
<gene>
    <name evidence="2" type="ORF">GOARA_050_00710</name>
</gene>
<organism evidence="2 3">
    <name type="scientific">Gordonia araii NBRC 100433</name>
    <dbReference type="NCBI Taxonomy" id="1073574"/>
    <lineage>
        <taxon>Bacteria</taxon>
        <taxon>Bacillati</taxon>
        <taxon>Actinomycetota</taxon>
        <taxon>Actinomycetes</taxon>
        <taxon>Mycobacteriales</taxon>
        <taxon>Gordoniaceae</taxon>
        <taxon>Gordonia</taxon>
    </lineage>
</organism>
<sequence>MLPSEIRRWKVEDIESVFGLCDRTTRTCEWIGQPIANPDVFSTWSGDAARAARRAGKKRRKDLDAHGNEARRVGVLAKRAATAVGDLQVRLDKLAKAISDQGMVLHENTGYVEDLRPPSLDEQLGSTDVAAAAAAAEREAMKQRFQQQVADLMRDADDADRDLAVAVQAASGETPMNQIGAPGDPNCEGSFPGKSAREVWGSTPFAQNPNSQIVKRYIPMVLPKGWRDNPRNPTTNLGKTHSKKVVFDPNDRGVTGPYSGSFHRRGSTSGSDKIEFERHSYKGGKFTKTESLEIDVDRGTRLRADSATPTSMREVTINGKQYMEVEYTYDYSASNTVKVGVNGIPFHHTSGWNSLTVDEVNNLYTNYGIAAPRPGVRPGE</sequence>
<evidence type="ECO:0000256" key="1">
    <source>
        <dbReference type="SAM" id="MobiDB-lite"/>
    </source>
</evidence>
<dbReference type="STRING" id="1073574.GOARA_050_00710"/>
<dbReference type="RefSeq" id="WP_007322083.1">
    <property type="nucleotide sequence ID" value="NZ_BAEE01000050.1"/>
</dbReference>
<keyword evidence="3" id="KW-1185">Reference proteome</keyword>
<dbReference type="AlphaFoldDB" id="G7H2D3"/>
<protein>
    <submittedName>
        <fullName evidence="2">Uncharacterized protein</fullName>
    </submittedName>
</protein>